<gene>
    <name evidence="3" type="ORF">FIV46_03445</name>
</gene>
<dbReference type="OrthoDB" id="9771666at2"/>
<organism evidence="3 4">
    <name type="scientific">Emcibacter nanhaiensis</name>
    <dbReference type="NCBI Taxonomy" id="1505037"/>
    <lineage>
        <taxon>Bacteria</taxon>
        <taxon>Pseudomonadati</taxon>
        <taxon>Pseudomonadota</taxon>
        <taxon>Alphaproteobacteria</taxon>
        <taxon>Emcibacterales</taxon>
        <taxon>Emcibacteraceae</taxon>
        <taxon>Emcibacter</taxon>
    </lineage>
</organism>
<dbReference type="PANTHER" id="PTHR48081">
    <property type="entry name" value="AB HYDROLASE SUPERFAMILY PROTEIN C4A8.06C"/>
    <property type="match status" value="1"/>
</dbReference>
<evidence type="ECO:0000259" key="2">
    <source>
        <dbReference type="Pfam" id="PF20434"/>
    </source>
</evidence>
<proteinExistence type="predicted"/>
<dbReference type="Pfam" id="PF20434">
    <property type="entry name" value="BD-FAE"/>
    <property type="match status" value="1"/>
</dbReference>
<keyword evidence="1 3" id="KW-0378">Hydrolase</keyword>
<feature type="domain" description="BD-FAE-like" evidence="2">
    <location>
        <begin position="63"/>
        <end position="161"/>
    </location>
</feature>
<evidence type="ECO:0000313" key="4">
    <source>
        <dbReference type="Proteomes" id="UP000319148"/>
    </source>
</evidence>
<sequence>MAKDIWRDWDREKLEREYSPSSCIDDIKVYIKMYNELSAKGREACAKNLLADVRYGPEERSVMDVFVPDGDGPFPVHVFIHGGYWQMLSKLESSFAAPNFIDQDIIFIALDYTLAPEATMPEIIEQTRRGLISILKTAHNFKGDPGNVSISGSSAGGHLAAEMLSTDWPAWGFDSCPLKAALLVSGVFDVRPLVHTYVNDPLGLDEPTAEACSPMFHLPEHSCPILVTYGENETAEFKRQSEDYFRAMLAKGASGECFELPVVNHFDIVMELNRPDSLLFRKLEALIRSE</sequence>
<dbReference type="InterPro" id="IPR029058">
    <property type="entry name" value="AB_hydrolase_fold"/>
</dbReference>
<accession>A0A501PSC2</accession>
<evidence type="ECO:0000256" key="1">
    <source>
        <dbReference type="ARBA" id="ARBA00022801"/>
    </source>
</evidence>
<comment type="caution">
    <text evidence="3">The sequence shown here is derived from an EMBL/GenBank/DDBJ whole genome shotgun (WGS) entry which is preliminary data.</text>
</comment>
<keyword evidence="4" id="KW-1185">Reference proteome</keyword>
<dbReference type="PANTHER" id="PTHR48081:SF33">
    <property type="entry name" value="KYNURENINE FORMAMIDASE"/>
    <property type="match status" value="1"/>
</dbReference>
<dbReference type="AlphaFoldDB" id="A0A501PSC2"/>
<dbReference type="EMBL" id="VFIY01000004">
    <property type="protein sequence ID" value="TPD63145.1"/>
    <property type="molecule type" value="Genomic_DNA"/>
</dbReference>
<dbReference type="RefSeq" id="WP_139938401.1">
    <property type="nucleotide sequence ID" value="NZ_JBHSYP010000022.1"/>
</dbReference>
<name>A0A501PSC2_9PROT</name>
<dbReference type="SUPFAM" id="SSF53474">
    <property type="entry name" value="alpha/beta-Hydrolases"/>
    <property type="match status" value="1"/>
</dbReference>
<dbReference type="Gene3D" id="3.40.50.1820">
    <property type="entry name" value="alpha/beta hydrolase"/>
    <property type="match status" value="1"/>
</dbReference>
<protein>
    <submittedName>
        <fullName evidence="3">Alpha/beta hydrolase</fullName>
    </submittedName>
</protein>
<dbReference type="GO" id="GO:0004061">
    <property type="term" value="F:arylformamidase activity"/>
    <property type="evidence" value="ECO:0007669"/>
    <property type="project" value="TreeGrafter"/>
</dbReference>
<reference evidence="4" key="1">
    <citation type="submission" date="2019-06" db="EMBL/GenBank/DDBJ databases">
        <title>The complete genome of Emcibacter congregatus ZYLT.</title>
        <authorList>
            <person name="Zhao Z."/>
        </authorList>
    </citation>
    <scope>NUCLEOTIDE SEQUENCE [LARGE SCALE GENOMIC DNA]</scope>
    <source>
        <strain evidence="4">MCCC 1A06723</strain>
    </source>
</reference>
<dbReference type="InterPro" id="IPR050300">
    <property type="entry name" value="GDXG_lipolytic_enzyme"/>
</dbReference>
<evidence type="ECO:0000313" key="3">
    <source>
        <dbReference type="EMBL" id="TPD63145.1"/>
    </source>
</evidence>
<dbReference type="InterPro" id="IPR049492">
    <property type="entry name" value="BD-FAE-like_dom"/>
</dbReference>
<dbReference type="Proteomes" id="UP000319148">
    <property type="component" value="Unassembled WGS sequence"/>
</dbReference>